<dbReference type="PANTHER" id="PTHR22744:SF14">
    <property type="entry name" value="BTB DOMAIN-CONTAINING PROTEIN-RELATED"/>
    <property type="match status" value="1"/>
</dbReference>
<dbReference type="Gene3D" id="3.30.710.10">
    <property type="entry name" value="Potassium Channel Kv1.1, Chain A"/>
    <property type="match status" value="1"/>
</dbReference>
<dbReference type="PROSITE" id="PS50097">
    <property type="entry name" value="BTB"/>
    <property type="match status" value="1"/>
</dbReference>
<dbReference type="SMART" id="SM00225">
    <property type="entry name" value="BTB"/>
    <property type="match status" value="1"/>
</dbReference>
<proteinExistence type="predicted"/>
<organism evidence="2 3">
    <name type="scientific">Caenorhabditis nigoni</name>
    <dbReference type="NCBI Taxonomy" id="1611254"/>
    <lineage>
        <taxon>Eukaryota</taxon>
        <taxon>Metazoa</taxon>
        <taxon>Ecdysozoa</taxon>
        <taxon>Nematoda</taxon>
        <taxon>Chromadorea</taxon>
        <taxon>Rhabditida</taxon>
        <taxon>Rhabditina</taxon>
        <taxon>Rhabditomorpha</taxon>
        <taxon>Rhabditoidea</taxon>
        <taxon>Rhabditidae</taxon>
        <taxon>Peloderinae</taxon>
        <taxon>Caenorhabditis</taxon>
    </lineage>
</organism>
<dbReference type="InterPro" id="IPR000210">
    <property type="entry name" value="BTB/POZ_dom"/>
</dbReference>
<feature type="domain" description="BTB" evidence="1">
    <location>
        <begin position="221"/>
        <end position="280"/>
    </location>
</feature>
<accession>A0A2G5VAY6</accession>
<dbReference type="STRING" id="1611254.A0A2G5VAY6"/>
<reference evidence="3" key="1">
    <citation type="submission" date="2017-10" db="EMBL/GenBank/DDBJ databases">
        <title>Rapid genome shrinkage in a self-fertile nematode reveals novel sperm competition proteins.</title>
        <authorList>
            <person name="Yin D."/>
            <person name="Schwarz E.M."/>
            <person name="Thomas C.G."/>
            <person name="Felde R.L."/>
            <person name="Korf I.F."/>
            <person name="Cutter A.D."/>
            <person name="Schartner C.M."/>
            <person name="Ralston E.J."/>
            <person name="Meyer B.J."/>
            <person name="Haag E.S."/>
        </authorList>
    </citation>
    <scope>NUCLEOTIDE SEQUENCE [LARGE SCALE GENOMIC DNA]</scope>
    <source>
        <strain evidence="3">JU1422</strain>
    </source>
</reference>
<keyword evidence="3" id="KW-1185">Reference proteome</keyword>
<dbReference type="SUPFAM" id="SSF54695">
    <property type="entry name" value="POZ domain"/>
    <property type="match status" value="1"/>
</dbReference>
<evidence type="ECO:0000313" key="2">
    <source>
        <dbReference type="EMBL" id="PIC48955.1"/>
    </source>
</evidence>
<dbReference type="AlphaFoldDB" id="A0A2G5VAY6"/>
<dbReference type="EMBL" id="PDUG01000002">
    <property type="protein sequence ID" value="PIC48955.1"/>
    <property type="molecule type" value="Genomic_DNA"/>
</dbReference>
<gene>
    <name evidence="2" type="primary">Cnig_chr_II.g7737</name>
    <name evidence="2" type="ORF">B9Z55_007737</name>
</gene>
<protein>
    <recommendedName>
        <fullName evidence="1">BTB domain-containing protein</fullName>
    </recommendedName>
</protein>
<evidence type="ECO:0000259" key="1">
    <source>
        <dbReference type="PROSITE" id="PS50097"/>
    </source>
</evidence>
<dbReference type="Pfam" id="PF00651">
    <property type="entry name" value="BTB"/>
    <property type="match status" value="1"/>
</dbReference>
<dbReference type="PANTHER" id="PTHR22744">
    <property type="entry name" value="HELIX LOOP HELIX PROTEIN 21-RELATED"/>
    <property type="match status" value="1"/>
</dbReference>
<evidence type="ECO:0000313" key="3">
    <source>
        <dbReference type="Proteomes" id="UP000230233"/>
    </source>
</evidence>
<dbReference type="InterPro" id="IPR011333">
    <property type="entry name" value="SKP1/BTB/POZ_sf"/>
</dbReference>
<dbReference type="CDD" id="cd18186">
    <property type="entry name" value="BTB_POZ_ZBTB_KLHL-like"/>
    <property type="match status" value="1"/>
</dbReference>
<name>A0A2G5VAY6_9PELO</name>
<sequence>MTGCGKMSLRKFDESQKEVSDVILVVQDTKFYVLKMTQCLSVIHNIYDVRVFLPGDLSDLDPSVVLAILQKCVSHATMTSETAGTMTTKAISYKSSQKTVSGNASVLETGEKDGINHTWSGYVSSYNQAILTWKFDWEDLKSQGVDRLVGQLIVRSASAYWTPHKIDIDWTETNKSVSAKLGSQTSSYIVTFEYKLTAHYAELQLPEKSSYDKMFAASDMTDAVLIVEGKKLNVNKAFLSIHSDYFKTLFSANFKEGQMKEIEIKEVFYEDFGLLLSSFYPHPQFPNDLTVEKLLEMARRFQVLSVIEIVEHHLLHISRIAYEKMMWLADEHAMPKLLEKCIRQMNSAEKAKILKKTPEFKKLSDKTRLLVFERLLEII</sequence>
<dbReference type="Proteomes" id="UP000230233">
    <property type="component" value="Chromosome II"/>
</dbReference>
<comment type="caution">
    <text evidence="2">The sequence shown here is derived from an EMBL/GenBank/DDBJ whole genome shotgun (WGS) entry which is preliminary data.</text>
</comment>